<reference evidence="2" key="1">
    <citation type="submission" date="2022-06" db="EMBL/GenBank/DDBJ databases">
        <title>Aquibacillus sp. a new bacterium isolated from soil saline samples.</title>
        <authorList>
            <person name="Galisteo C."/>
            <person name="De La Haba R."/>
            <person name="Sanchez-Porro C."/>
            <person name="Ventosa A."/>
        </authorList>
    </citation>
    <scope>NUCLEOTIDE SEQUENCE</scope>
    <source>
        <strain evidence="2">3ASR75-54</strain>
    </source>
</reference>
<dbReference type="NCBIfam" id="TIGR01764">
    <property type="entry name" value="excise"/>
    <property type="match status" value="1"/>
</dbReference>
<dbReference type="Pfam" id="PF12728">
    <property type="entry name" value="HTH_17"/>
    <property type="match status" value="1"/>
</dbReference>
<dbReference type="RefSeq" id="WP_272447822.1">
    <property type="nucleotide sequence ID" value="NZ_JAMQKC010000047.1"/>
</dbReference>
<proteinExistence type="predicted"/>
<organism evidence="2 3">
    <name type="scientific">Aquibacillus salsiterrae</name>
    <dbReference type="NCBI Taxonomy" id="2950439"/>
    <lineage>
        <taxon>Bacteria</taxon>
        <taxon>Bacillati</taxon>
        <taxon>Bacillota</taxon>
        <taxon>Bacilli</taxon>
        <taxon>Bacillales</taxon>
        <taxon>Bacillaceae</taxon>
        <taxon>Aquibacillus</taxon>
    </lineage>
</organism>
<keyword evidence="3" id="KW-1185">Reference proteome</keyword>
<dbReference type="InterPro" id="IPR041657">
    <property type="entry name" value="HTH_17"/>
</dbReference>
<evidence type="ECO:0000259" key="1">
    <source>
        <dbReference type="Pfam" id="PF12728"/>
    </source>
</evidence>
<evidence type="ECO:0000313" key="2">
    <source>
        <dbReference type="EMBL" id="MDC3418725.1"/>
    </source>
</evidence>
<protein>
    <submittedName>
        <fullName evidence="2">Helix-turn-helix domain-containing protein</fullName>
    </submittedName>
</protein>
<dbReference type="AlphaFoldDB" id="A0A9X3WHT6"/>
<dbReference type="Proteomes" id="UP001145069">
    <property type="component" value="Unassembled WGS sequence"/>
</dbReference>
<sequence length="58" mass="6353">MELLKIPEVAKILKLSENRAYVLTKQGVIPSVKVGGSIRVLQDDLKNYLKGGGNNDTK</sequence>
<gene>
    <name evidence="2" type="ORF">NC799_18020</name>
</gene>
<feature type="domain" description="Helix-turn-helix" evidence="1">
    <location>
        <begin position="3"/>
        <end position="51"/>
    </location>
</feature>
<comment type="caution">
    <text evidence="2">The sequence shown here is derived from an EMBL/GenBank/DDBJ whole genome shotgun (WGS) entry which is preliminary data.</text>
</comment>
<dbReference type="GO" id="GO:0003677">
    <property type="term" value="F:DNA binding"/>
    <property type="evidence" value="ECO:0007669"/>
    <property type="project" value="InterPro"/>
</dbReference>
<accession>A0A9X3WHT6</accession>
<dbReference type="InterPro" id="IPR010093">
    <property type="entry name" value="SinI_DNA-bd"/>
</dbReference>
<dbReference type="EMBL" id="JAMQKC010000047">
    <property type="protein sequence ID" value="MDC3418725.1"/>
    <property type="molecule type" value="Genomic_DNA"/>
</dbReference>
<evidence type="ECO:0000313" key="3">
    <source>
        <dbReference type="Proteomes" id="UP001145069"/>
    </source>
</evidence>
<name>A0A9X3WHT6_9BACI</name>